<comment type="caution">
    <text evidence="2">The sequence shown here is derived from an EMBL/GenBank/DDBJ whole genome shotgun (WGS) entry which is preliminary data.</text>
</comment>
<dbReference type="AlphaFoldDB" id="A0A933DS30"/>
<dbReference type="Pfam" id="PF01471">
    <property type="entry name" value="PG_binding_1"/>
    <property type="match status" value="1"/>
</dbReference>
<sequence length="69" mass="7783">LRVGSRGADVRVLQQLLAQDPTLYPERKVTGYYATNTRAAIRRFQERYGLPVTGSVDTATRTKLNEVFP</sequence>
<protein>
    <submittedName>
        <fullName evidence="2">Peptidoglycan-binding protein</fullName>
    </submittedName>
</protein>
<dbReference type="InterPro" id="IPR002477">
    <property type="entry name" value="Peptidoglycan-bd-like"/>
</dbReference>
<dbReference type="SUPFAM" id="SSF47090">
    <property type="entry name" value="PGBD-like"/>
    <property type="match status" value="1"/>
</dbReference>
<reference evidence="2" key="1">
    <citation type="submission" date="2020-07" db="EMBL/GenBank/DDBJ databases">
        <title>Huge and variable diversity of episymbiotic CPR bacteria and DPANN archaea in groundwater ecosystems.</title>
        <authorList>
            <person name="He C.Y."/>
            <person name="Keren R."/>
            <person name="Whittaker M."/>
            <person name="Farag I.F."/>
            <person name="Doudna J."/>
            <person name="Cate J.H.D."/>
            <person name="Banfield J.F."/>
        </authorList>
    </citation>
    <scope>NUCLEOTIDE SEQUENCE</scope>
    <source>
        <strain evidence="2">NC_groundwater_1225_Ag_S-0.1um_56_177</strain>
    </source>
</reference>
<proteinExistence type="predicted"/>
<evidence type="ECO:0000259" key="1">
    <source>
        <dbReference type="Pfam" id="PF01471"/>
    </source>
</evidence>
<feature type="domain" description="Peptidoglycan binding-like" evidence="1">
    <location>
        <begin position="6"/>
        <end position="64"/>
    </location>
</feature>
<accession>A0A933DS30</accession>
<dbReference type="Gene3D" id="1.10.101.10">
    <property type="entry name" value="PGBD-like superfamily/PGBD"/>
    <property type="match status" value="1"/>
</dbReference>
<evidence type="ECO:0000313" key="2">
    <source>
        <dbReference type="EMBL" id="MBI4132956.1"/>
    </source>
</evidence>
<name>A0A933DS30_9BACT</name>
<dbReference type="EMBL" id="JACQMI010000018">
    <property type="protein sequence ID" value="MBI4132956.1"/>
    <property type="molecule type" value="Genomic_DNA"/>
</dbReference>
<feature type="non-terminal residue" evidence="2">
    <location>
        <position position="1"/>
    </location>
</feature>
<dbReference type="Proteomes" id="UP000756703">
    <property type="component" value="Unassembled WGS sequence"/>
</dbReference>
<gene>
    <name evidence="2" type="ORF">HY473_02635</name>
</gene>
<evidence type="ECO:0000313" key="3">
    <source>
        <dbReference type="Proteomes" id="UP000756703"/>
    </source>
</evidence>
<dbReference type="InterPro" id="IPR036366">
    <property type="entry name" value="PGBDSf"/>
</dbReference>
<dbReference type="InterPro" id="IPR036365">
    <property type="entry name" value="PGBD-like_sf"/>
</dbReference>
<organism evidence="2 3">
    <name type="scientific">Candidatus Sungiibacteriota bacterium</name>
    <dbReference type="NCBI Taxonomy" id="2750080"/>
    <lineage>
        <taxon>Bacteria</taxon>
        <taxon>Candidatus Sungiibacteriota</taxon>
    </lineage>
</organism>